<dbReference type="EnsemblMetazoa" id="AQUA001409-RA">
    <property type="protein sequence ID" value="AQUA001409-PA"/>
    <property type="gene ID" value="AQUA001409"/>
</dbReference>
<protein>
    <recommendedName>
        <fullName evidence="8">Pseudouridine-5'-phosphate glycosidase</fullName>
    </recommendedName>
</protein>
<dbReference type="Proteomes" id="UP000076407">
    <property type="component" value="Unassembled WGS sequence"/>
</dbReference>
<dbReference type="InterPro" id="IPR022830">
    <property type="entry name" value="Indigdn_synthA-like"/>
</dbReference>
<evidence type="ECO:0000313" key="6">
    <source>
        <dbReference type="EnsemblMetazoa" id="AQUA001409-PA"/>
    </source>
</evidence>
<dbReference type="HAMAP" id="MF_01876">
    <property type="entry name" value="PsiMP_glycosidase"/>
    <property type="match status" value="1"/>
</dbReference>
<dbReference type="STRING" id="34691.A0A182WV53"/>
<evidence type="ECO:0000256" key="3">
    <source>
        <dbReference type="ARBA" id="ARBA00023211"/>
    </source>
</evidence>
<evidence type="ECO:0000256" key="2">
    <source>
        <dbReference type="ARBA" id="ARBA00022801"/>
    </source>
</evidence>
<dbReference type="GO" id="GO:0016798">
    <property type="term" value="F:hydrolase activity, acting on glycosyl bonds"/>
    <property type="evidence" value="ECO:0007669"/>
    <property type="project" value="UniProtKB-KW"/>
</dbReference>
<dbReference type="VEuPathDB" id="VectorBase:AQUA001409"/>
<dbReference type="PANTHER" id="PTHR42909">
    <property type="entry name" value="ZGC:136858"/>
    <property type="match status" value="1"/>
</dbReference>
<proteinExistence type="inferred from homology"/>
<keyword evidence="2" id="KW-0378">Hydrolase</keyword>
<evidence type="ECO:0000313" key="7">
    <source>
        <dbReference type="Proteomes" id="UP000076407"/>
    </source>
</evidence>
<dbReference type="Gene3D" id="3.40.1790.10">
    <property type="entry name" value="Indigoidine synthase domain"/>
    <property type="match status" value="1"/>
</dbReference>
<dbReference type="GO" id="GO:0005737">
    <property type="term" value="C:cytoplasm"/>
    <property type="evidence" value="ECO:0007669"/>
    <property type="project" value="TreeGrafter"/>
</dbReference>
<reference evidence="6" key="1">
    <citation type="submission" date="2020-05" db="UniProtKB">
        <authorList>
            <consortium name="EnsemblMetazoa"/>
        </authorList>
    </citation>
    <scope>IDENTIFICATION</scope>
    <source>
        <strain evidence="6">SANGQUA</strain>
    </source>
</reference>
<evidence type="ECO:0000256" key="1">
    <source>
        <dbReference type="ARBA" id="ARBA00022723"/>
    </source>
</evidence>
<dbReference type="AlphaFoldDB" id="A0A182WV53"/>
<dbReference type="PANTHER" id="PTHR42909:SF1">
    <property type="entry name" value="CARBOHYDRATE KINASE PFKB DOMAIN-CONTAINING PROTEIN"/>
    <property type="match status" value="1"/>
</dbReference>
<evidence type="ECO:0008006" key="8">
    <source>
        <dbReference type="Google" id="ProtNLM"/>
    </source>
</evidence>
<dbReference type="GO" id="GO:0004730">
    <property type="term" value="F:pseudouridylate synthase activity"/>
    <property type="evidence" value="ECO:0007669"/>
    <property type="project" value="InterPro"/>
</dbReference>
<keyword evidence="1" id="KW-0479">Metal-binding</keyword>
<organism evidence="6 7">
    <name type="scientific">Anopheles quadriannulatus</name>
    <name type="common">Mosquito</name>
    <dbReference type="NCBI Taxonomy" id="34691"/>
    <lineage>
        <taxon>Eukaryota</taxon>
        <taxon>Metazoa</taxon>
        <taxon>Ecdysozoa</taxon>
        <taxon>Arthropoda</taxon>
        <taxon>Hexapoda</taxon>
        <taxon>Insecta</taxon>
        <taxon>Pterygota</taxon>
        <taxon>Neoptera</taxon>
        <taxon>Endopterygota</taxon>
        <taxon>Diptera</taxon>
        <taxon>Nematocera</taxon>
        <taxon>Culicoidea</taxon>
        <taxon>Culicidae</taxon>
        <taxon>Anophelinae</taxon>
        <taxon>Anopheles</taxon>
    </lineage>
</organism>
<keyword evidence="5" id="KW-0326">Glycosidase</keyword>
<accession>A0A182WV53</accession>
<dbReference type="SUPFAM" id="SSF110581">
    <property type="entry name" value="Indigoidine synthase A-like"/>
    <property type="match status" value="1"/>
</dbReference>
<dbReference type="GO" id="GO:0046872">
    <property type="term" value="F:metal ion binding"/>
    <property type="evidence" value="ECO:0007669"/>
    <property type="project" value="UniProtKB-KW"/>
</dbReference>
<dbReference type="Pfam" id="PF04227">
    <property type="entry name" value="Indigoidine_A"/>
    <property type="match status" value="1"/>
</dbReference>
<dbReference type="InterPro" id="IPR007342">
    <property type="entry name" value="PsuG"/>
</dbReference>
<name>A0A182WV53_ANOQN</name>
<sequence>MLRIAAAALLRSSRGYCTSKHGTTQDRISPSLIDIAPEVRDALRHTPQSVVALESTIITHGMPYPHNLDTALEVEQIVRQQGAVPATIAIVGGRIKVGLAVEQLRLLARADSGTQAVKTSRRDMAFVMATGRNGGTTVAGTLLVADAVGIRIFATGGIGGVHREGERTMDVSADLIELGRCPVAVVSSGVKSILDIPRTLEYLETQGVCVTSYGSEDCEFPAFYTRSSGSKAAYNLTSATDAAKIVHMNRALGLRSGIVIGVPIPERYAMDATEMNAVIAQALGDAERKGIYGKEVTPFILSAVSQLTRGKSLESNMALIKNNARVAAEIAVELARIENGSSTPAKQCNNAKLDTANGVGAPVS</sequence>
<keyword evidence="3" id="KW-0464">Manganese</keyword>
<keyword evidence="4" id="KW-0456">Lyase</keyword>
<evidence type="ECO:0000256" key="5">
    <source>
        <dbReference type="ARBA" id="ARBA00023295"/>
    </source>
</evidence>
<keyword evidence="7" id="KW-1185">Reference proteome</keyword>
<evidence type="ECO:0000256" key="4">
    <source>
        <dbReference type="ARBA" id="ARBA00023239"/>
    </source>
</evidence>